<dbReference type="InterPro" id="IPR020946">
    <property type="entry name" value="Flavin_mOase-like"/>
</dbReference>
<accession>A0A1S3JK26</accession>
<evidence type="ECO:0000256" key="3">
    <source>
        <dbReference type="ARBA" id="ARBA00022630"/>
    </source>
</evidence>
<dbReference type="AlphaFoldDB" id="A0A1S3JK26"/>
<dbReference type="Gene3D" id="3.50.50.60">
    <property type="entry name" value="FAD/NAD(P)-binding domain"/>
    <property type="match status" value="2"/>
</dbReference>
<organism evidence="10 11">
    <name type="scientific">Lingula anatina</name>
    <name type="common">Brachiopod</name>
    <name type="synonym">Lingula unguis</name>
    <dbReference type="NCBI Taxonomy" id="7574"/>
    <lineage>
        <taxon>Eukaryota</taxon>
        <taxon>Metazoa</taxon>
        <taxon>Spiralia</taxon>
        <taxon>Lophotrochozoa</taxon>
        <taxon>Brachiopoda</taxon>
        <taxon>Linguliformea</taxon>
        <taxon>Lingulata</taxon>
        <taxon>Lingulida</taxon>
        <taxon>Linguloidea</taxon>
        <taxon>Lingulidae</taxon>
        <taxon>Lingula</taxon>
    </lineage>
</organism>
<dbReference type="GO" id="GO:0050661">
    <property type="term" value="F:NADP binding"/>
    <property type="evidence" value="ECO:0007669"/>
    <property type="project" value="InterPro"/>
</dbReference>
<keyword evidence="10" id="KW-1185">Reference proteome</keyword>
<evidence type="ECO:0000256" key="6">
    <source>
        <dbReference type="ARBA" id="ARBA00023002"/>
    </source>
</evidence>
<keyword evidence="3 8" id="KW-0285">Flavoprotein</keyword>
<keyword evidence="9" id="KW-0472">Membrane</keyword>
<dbReference type="FunFam" id="3.50.50.60:FF:000138">
    <property type="entry name" value="Flavin-containing monooxygenase"/>
    <property type="match status" value="1"/>
</dbReference>
<comment type="similarity">
    <text evidence="2 8">Belongs to the FMO family.</text>
</comment>
<dbReference type="Proteomes" id="UP000085678">
    <property type="component" value="Unplaced"/>
</dbReference>
<dbReference type="InterPro" id="IPR050346">
    <property type="entry name" value="FMO-like"/>
</dbReference>
<dbReference type="GO" id="GO:0004499">
    <property type="term" value="F:N,N-dimethylaniline monooxygenase activity"/>
    <property type="evidence" value="ECO:0007669"/>
    <property type="project" value="InterPro"/>
</dbReference>
<dbReference type="InterPro" id="IPR036188">
    <property type="entry name" value="FAD/NAD-bd_sf"/>
</dbReference>
<gene>
    <name evidence="11" type="primary">LOC106173968</name>
</gene>
<evidence type="ECO:0000256" key="2">
    <source>
        <dbReference type="ARBA" id="ARBA00009183"/>
    </source>
</evidence>
<evidence type="ECO:0000313" key="10">
    <source>
        <dbReference type="Proteomes" id="UP000085678"/>
    </source>
</evidence>
<keyword evidence="4 8" id="KW-0274">FAD</keyword>
<dbReference type="PANTHER" id="PTHR23023">
    <property type="entry name" value="DIMETHYLANILINE MONOOXYGENASE"/>
    <property type="match status" value="1"/>
</dbReference>
<reference evidence="11" key="1">
    <citation type="submission" date="2025-08" db="UniProtKB">
        <authorList>
            <consortium name="RefSeq"/>
        </authorList>
    </citation>
    <scope>IDENTIFICATION</scope>
    <source>
        <tissue evidence="11">Gonads</tissue>
    </source>
</reference>
<dbReference type="OrthoDB" id="66881at2759"/>
<keyword evidence="9" id="KW-0812">Transmembrane</keyword>
<evidence type="ECO:0000256" key="8">
    <source>
        <dbReference type="RuleBase" id="RU361177"/>
    </source>
</evidence>
<dbReference type="OMA" id="CFEKQSD"/>
<keyword evidence="5" id="KW-0521">NADP</keyword>
<evidence type="ECO:0000256" key="5">
    <source>
        <dbReference type="ARBA" id="ARBA00022857"/>
    </source>
</evidence>
<sequence length="430" mass="48796">MSVAKEVIRVAVIGAGAAGLVALRHLSSQTETFQAFGFEQTGVVGGTWVYNENTGSDEYGLPIHSSMYRDLRTNLPKEVMAFPDFPFEKDGPSFITHQAVRKYLEDYAEHFKLKPLIKFFTEVESVKPVQGQHGEQVWQIQYKDVRVKDSLVETLETDAVIVCNGHYSVPVIPDFPGMEKFSGQVLHSHDYRYPEPFKDKVVCCLGAGASGQDIMLELAKTAKQVILSHNKAPLKSDLPANIHQASGIDAMTETGAVMKDGEECHFDVLILCTGYHYTFPFLSPECSLNIEDERVIPLYKHIIHTECPRLSFIGICKQICPFPQFHNQVKFVLKTLDGSLKLPTKEEMDADIKQDFEWRLGQGFPKRHAHTMGPMQWQYNDELADIGQFEHIPKVVEQLYQDVHKVRVTQLQHYKKCNYRLTGPDSYIEV</sequence>
<dbReference type="InterPro" id="IPR000960">
    <property type="entry name" value="Flavin_mOase"/>
</dbReference>
<dbReference type="EC" id="1.-.-.-" evidence="8"/>
<evidence type="ECO:0000256" key="9">
    <source>
        <dbReference type="SAM" id="Phobius"/>
    </source>
</evidence>
<keyword evidence="7 8" id="KW-0503">Monooxygenase</keyword>
<evidence type="ECO:0000313" key="11">
    <source>
        <dbReference type="RefSeq" id="XP_013410775.1"/>
    </source>
</evidence>
<evidence type="ECO:0000256" key="1">
    <source>
        <dbReference type="ARBA" id="ARBA00001974"/>
    </source>
</evidence>
<dbReference type="InParanoid" id="A0A1S3JK26"/>
<dbReference type="SUPFAM" id="SSF51905">
    <property type="entry name" value="FAD/NAD(P)-binding domain"/>
    <property type="match status" value="2"/>
</dbReference>
<dbReference type="Pfam" id="PF00743">
    <property type="entry name" value="FMO-like"/>
    <property type="match status" value="2"/>
</dbReference>
<keyword evidence="6 8" id="KW-0560">Oxidoreductase</keyword>
<comment type="cofactor">
    <cofactor evidence="1 8">
        <name>FAD</name>
        <dbReference type="ChEBI" id="CHEBI:57692"/>
    </cofactor>
</comment>
<feature type="transmembrane region" description="Helical" evidence="9">
    <location>
        <begin position="7"/>
        <end position="26"/>
    </location>
</feature>
<dbReference type="RefSeq" id="XP_013410775.1">
    <property type="nucleotide sequence ID" value="XM_013555321.2"/>
</dbReference>
<dbReference type="PIRSF" id="PIRSF000332">
    <property type="entry name" value="FMO"/>
    <property type="match status" value="1"/>
</dbReference>
<protein>
    <recommendedName>
        <fullName evidence="8">Flavin-containing monooxygenase</fullName>
        <ecNumber evidence="8">1.-.-.-</ecNumber>
    </recommendedName>
</protein>
<dbReference type="PRINTS" id="PR00370">
    <property type="entry name" value="FMOXYGENASE"/>
</dbReference>
<dbReference type="GO" id="GO:0050660">
    <property type="term" value="F:flavin adenine dinucleotide binding"/>
    <property type="evidence" value="ECO:0007669"/>
    <property type="project" value="InterPro"/>
</dbReference>
<dbReference type="GeneID" id="106173968"/>
<keyword evidence="9" id="KW-1133">Transmembrane helix</keyword>
<dbReference type="FunCoup" id="A0A1S3JK26">
    <property type="interactions" value="379"/>
</dbReference>
<evidence type="ECO:0000256" key="4">
    <source>
        <dbReference type="ARBA" id="ARBA00022827"/>
    </source>
</evidence>
<dbReference type="KEGG" id="lak:106173968"/>
<name>A0A1S3JK26_LINAN</name>
<evidence type="ECO:0000256" key="7">
    <source>
        <dbReference type="ARBA" id="ARBA00023033"/>
    </source>
</evidence>
<proteinExistence type="inferred from homology"/>